<dbReference type="CDD" id="cd14703">
    <property type="entry name" value="bZIP_plant_RF2"/>
    <property type="match status" value="1"/>
</dbReference>
<proteinExistence type="predicted"/>
<gene>
    <name evidence="9" type="ORF">RND81_01G161200</name>
</gene>
<dbReference type="PANTHER" id="PTHR13690">
    <property type="entry name" value="TRANSCRIPTION FACTOR POSF21-RELATED"/>
    <property type="match status" value="1"/>
</dbReference>
<organism evidence="9 10">
    <name type="scientific">Saponaria officinalis</name>
    <name type="common">Common soapwort</name>
    <name type="synonym">Lychnis saponaria</name>
    <dbReference type="NCBI Taxonomy" id="3572"/>
    <lineage>
        <taxon>Eukaryota</taxon>
        <taxon>Viridiplantae</taxon>
        <taxon>Streptophyta</taxon>
        <taxon>Embryophyta</taxon>
        <taxon>Tracheophyta</taxon>
        <taxon>Spermatophyta</taxon>
        <taxon>Magnoliopsida</taxon>
        <taxon>eudicotyledons</taxon>
        <taxon>Gunneridae</taxon>
        <taxon>Pentapetalae</taxon>
        <taxon>Caryophyllales</taxon>
        <taxon>Caryophyllaceae</taxon>
        <taxon>Caryophylleae</taxon>
        <taxon>Saponaria</taxon>
    </lineage>
</organism>
<evidence type="ECO:0000256" key="3">
    <source>
        <dbReference type="ARBA" id="ARBA00023125"/>
    </source>
</evidence>
<dbReference type="GO" id="GO:0005634">
    <property type="term" value="C:nucleus"/>
    <property type="evidence" value="ECO:0007669"/>
    <property type="project" value="UniProtKB-SubCell"/>
</dbReference>
<dbReference type="InterPro" id="IPR046347">
    <property type="entry name" value="bZIP_sf"/>
</dbReference>
<dbReference type="SMART" id="SM00338">
    <property type="entry name" value="BRLZ"/>
    <property type="match status" value="1"/>
</dbReference>
<feature type="transmembrane region" description="Helical" evidence="7">
    <location>
        <begin position="30"/>
        <end position="50"/>
    </location>
</feature>
<comment type="caution">
    <text evidence="9">The sequence shown here is derived from an EMBL/GenBank/DDBJ whole genome shotgun (WGS) entry which is preliminary data.</text>
</comment>
<dbReference type="Pfam" id="PF07716">
    <property type="entry name" value="bZIP_2"/>
    <property type="match status" value="1"/>
</dbReference>
<keyword evidence="7" id="KW-0472">Membrane</keyword>
<sequence length="190" mass="21920">MLADPKIVFVFSVNIFNVETRPQRISLYDLHNWGCFILICVLGFDFLFLLRCRILANREAAARSKEKKTRYTTEMQRKLDTLQTHATTLSAQLTLLQGNTSCLSAENKELKLRLESLEQQAKLRKALKEALMSENNRLKMEKAKQVGKNRFSDTRLLPQLPPRVAKYGGNLNPQQQCQMPNQNQNRPRNA</sequence>
<evidence type="ECO:0000256" key="4">
    <source>
        <dbReference type="ARBA" id="ARBA00023163"/>
    </source>
</evidence>
<dbReference type="PANTHER" id="PTHR13690:SF80">
    <property type="entry name" value="BZIP TRANSCRIPTION FACTOR FAMILY PROTEIN-RELATED"/>
    <property type="match status" value="1"/>
</dbReference>
<dbReference type="AlphaFoldDB" id="A0AAW1NJ42"/>
<evidence type="ECO:0000256" key="7">
    <source>
        <dbReference type="SAM" id="Phobius"/>
    </source>
</evidence>
<evidence type="ECO:0000313" key="10">
    <source>
        <dbReference type="Proteomes" id="UP001443914"/>
    </source>
</evidence>
<name>A0AAW1NJ42_SAPOF</name>
<evidence type="ECO:0000256" key="5">
    <source>
        <dbReference type="ARBA" id="ARBA00023242"/>
    </source>
</evidence>
<keyword evidence="3" id="KW-0238">DNA-binding</keyword>
<dbReference type="Proteomes" id="UP001443914">
    <property type="component" value="Unassembled WGS sequence"/>
</dbReference>
<keyword evidence="2" id="KW-0805">Transcription regulation</keyword>
<comment type="subcellular location">
    <subcellularLocation>
        <location evidence="1">Nucleus</location>
    </subcellularLocation>
</comment>
<dbReference type="GO" id="GO:0003700">
    <property type="term" value="F:DNA-binding transcription factor activity"/>
    <property type="evidence" value="ECO:0007669"/>
    <property type="project" value="InterPro"/>
</dbReference>
<evidence type="ECO:0000256" key="6">
    <source>
        <dbReference type="SAM" id="MobiDB-lite"/>
    </source>
</evidence>
<keyword evidence="7" id="KW-1133">Transmembrane helix</keyword>
<keyword evidence="7" id="KW-0812">Transmembrane</keyword>
<feature type="region of interest" description="Disordered" evidence="6">
    <location>
        <begin position="141"/>
        <end position="190"/>
    </location>
</feature>
<feature type="domain" description="BZIP" evidence="8">
    <location>
        <begin position="44"/>
        <end position="109"/>
    </location>
</feature>
<evidence type="ECO:0000256" key="1">
    <source>
        <dbReference type="ARBA" id="ARBA00004123"/>
    </source>
</evidence>
<keyword evidence="10" id="KW-1185">Reference proteome</keyword>
<feature type="compositionally biased region" description="Low complexity" evidence="6">
    <location>
        <begin position="170"/>
        <end position="190"/>
    </location>
</feature>
<reference evidence="9" key="1">
    <citation type="submission" date="2024-03" db="EMBL/GenBank/DDBJ databases">
        <title>WGS assembly of Saponaria officinalis var. Norfolk2.</title>
        <authorList>
            <person name="Jenkins J."/>
            <person name="Shu S."/>
            <person name="Grimwood J."/>
            <person name="Barry K."/>
            <person name="Goodstein D."/>
            <person name="Schmutz J."/>
            <person name="Leebens-Mack J."/>
            <person name="Osbourn A."/>
        </authorList>
    </citation>
    <scope>NUCLEOTIDE SEQUENCE [LARGE SCALE GENOMIC DNA]</scope>
    <source>
        <strain evidence="9">JIC</strain>
    </source>
</reference>
<keyword evidence="5" id="KW-0539">Nucleus</keyword>
<accession>A0AAW1NJ42</accession>
<evidence type="ECO:0000313" key="9">
    <source>
        <dbReference type="EMBL" id="KAK9757413.1"/>
    </source>
</evidence>
<evidence type="ECO:0000259" key="8">
    <source>
        <dbReference type="SMART" id="SM00338"/>
    </source>
</evidence>
<dbReference type="InterPro" id="IPR004827">
    <property type="entry name" value="bZIP"/>
</dbReference>
<keyword evidence="4" id="KW-0804">Transcription</keyword>
<protein>
    <recommendedName>
        <fullName evidence="8">BZIP domain-containing protein</fullName>
    </recommendedName>
</protein>
<dbReference type="GO" id="GO:0003677">
    <property type="term" value="F:DNA binding"/>
    <property type="evidence" value="ECO:0007669"/>
    <property type="project" value="UniProtKB-KW"/>
</dbReference>
<dbReference type="EMBL" id="JBDFQZ010000001">
    <property type="protein sequence ID" value="KAK9757413.1"/>
    <property type="molecule type" value="Genomic_DNA"/>
</dbReference>
<evidence type="ECO:0000256" key="2">
    <source>
        <dbReference type="ARBA" id="ARBA00023015"/>
    </source>
</evidence>
<dbReference type="SUPFAM" id="SSF57959">
    <property type="entry name" value="Leucine zipper domain"/>
    <property type="match status" value="1"/>
</dbReference>
<dbReference type="InterPro" id="IPR044759">
    <property type="entry name" value="bZIP_RF2"/>
</dbReference>
<dbReference type="Gene3D" id="1.20.5.170">
    <property type="match status" value="1"/>
</dbReference>